<dbReference type="AlphaFoldDB" id="A0A4Z1DWD8"/>
<evidence type="ECO:0000259" key="1">
    <source>
        <dbReference type="PROSITE" id="PS51272"/>
    </source>
</evidence>
<dbReference type="PROSITE" id="PS51272">
    <property type="entry name" value="SLH"/>
    <property type="match status" value="1"/>
</dbReference>
<evidence type="ECO:0000313" key="3">
    <source>
        <dbReference type="Proteomes" id="UP000297318"/>
    </source>
</evidence>
<name>A0A4Z1DWD8_9MICO</name>
<dbReference type="EMBL" id="RHPJ01000012">
    <property type="protein sequence ID" value="TGO03774.1"/>
    <property type="molecule type" value="Genomic_DNA"/>
</dbReference>
<gene>
    <name evidence="2" type="ORF">SERN_0001</name>
</gene>
<sequence length="84" mass="9244">MAAFLYRMAEEPEFTAPTTSPFTDITPATQFYAEITWLASEGISTGWLGNDGTAIYRPTTPINRDAMAAFLHRYDDAGFSNVGD</sequence>
<organism evidence="2 3">
    <name type="scientific">Serinibacter arcticus</name>
    <dbReference type="NCBI Taxonomy" id="1655435"/>
    <lineage>
        <taxon>Bacteria</taxon>
        <taxon>Bacillati</taxon>
        <taxon>Actinomycetota</taxon>
        <taxon>Actinomycetes</taxon>
        <taxon>Micrococcales</taxon>
        <taxon>Beutenbergiaceae</taxon>
        <taxon>Serinibacter</taxon>
    </lineage>
</organism>
<evidence type="ECO:0000313" key="2">
    <source>
        <dbReference type="EMBL" id="TGO03774.1"/>
    </source>
</evidence>
<protein>
    <submittedName>
        <fullName evidence="2">Glycerol-3-phosphate ABC transporter, periplasmic glycerol-3-phosphate-binding protein</fullName>
    </submittedName>
</protein>
<accession>A0A4Z1DWD8</accession>
<dbReference type="Pfam" id="PF00395">
    <property type="entry name" value="SLH"/>
    <property type="match status" value="1"/>
</dbReference>
<proteinExistence type="predicted"/>
<keyword evidence="3" id="KW-1185">Reference proteome</keyword>
<comment type="caution">
    <text evidence="2">The sequence shown here is derived from an EMBL/GenBank/DDBJ whole genome shotgun (WGS) entry which is preliminary data.</text>
</comment>
<dbReference type="Proteomes" id="UP000297318">
    <property type="component" value="Unassembled WGS sequence"/>
</dbReference>
<feature type="domain" description="SLH" evidence="1">
    <location>
        <begin position="18"/>
        <end position="84"/>
    </location>
</feature>
<dbReference type="InterPro" id="IPR001119">
    <property type="entry name" value="SLH_dom"/>
</dbReference>
<reference evidence="2 3" key="1">
    <citation type="submission" date="2018-11" db="EMBL/GenBank/DDBJ databases">
        <title>Complete genome sequencing of the Actinobacteria Serinibacter sp. K3-2.</title>
        <authorList>
            <person name="Rakitin A.L."/>
            <person name="Beletsky A.V."/>
            <person name="Mardanov A.V."/>
            <person name="Ravin N.V."/>
            <person name="Gromova A.S."/>
            <person name="Filippova S.N."/>
            <person name="Gal'Chenko V.F."/>
        </authorList>
    </citation>
    <scope>NUCLEOTIDE SEQUENCE [LARGE SCALE GENOMIC DNA]</scope>
    <source>
        <strain evidence="2 3">K3-2</strain>
    </source>
</reference>